<feature type="transmembrane region" description="Helical" evidence="1">
    <location>
        <begin position="6"/>
        <end position="24"/>
    </location>
</feature>
<keyword evidence="3" id="KW-1185">Reference proteome</keyword>
<name>A0A937DB98_9FLAO</name>
<dbReference type="AlphaFoldDB" id="A0A937DB98"/>
<protein>
    <submittedName>
        <fullName evidence="2">Uncharacterized protein</fullName>
    </submittedName>
</protein>
<keyword evidence="1" id="KW-0472">Membrane</keyword>
<dbReference type="RefSeq" id="WP_201918726.1">
    <property type="nucleotide sequence ID" value="NZ_BAABAX010000005.1"/>
</dbReference>
<evidence type="ECO:0000313" key="3">
    <source>
        <dbReference type="Proteomes" id="UP000651057"/>
    </source>
</evidence>
<organism evidence="2 3">
    <name type="scientific">Aquimarina mytili</name>
    <dbReference type="NCBI Taxonomy" id="874423"/>
    <lineage>
        <taxon>Bacteria</taxon>
        <taxon>Pseudomonadati</taxon>
        <taxon>Bacteroidota</taxon>
        <taxon>Flavobacteriia</taxon>
        <taxon>Flavobacteriales</taxon>
        <taxon>Flavobacteriaceae</taxon>
        <taxon>Aquimarina</taxon>
    </lineage>
</organism>
<proteinExistence type="predicted"/>
<accession>A0A937DB98</accession>
<dbReference type="Proteomes" id="UP000651057">
    <property type="component" value="Unassembled WGS sequence"/>
</dbReference>
<evidence type="ECO:0000256" key="1">
    <source>
        <dbReference type="SAM" id="Phobius"/>
    </source>
</evidence>
<gene>
    <name evidence="2" type="ORF">JJQ60_08690</name>
</gene>
<sequence length="264" mass="31184">MEDYIINALIIAIFIYVTRMFWIFSKRKQTSQGKLLFKTISLFILLHFIVFPLIYVVQINRNPESIKIEKSIIESEKEIKLKKLKSIKQRTDSILNNNREKYILTKLLHTDKNSLEKIIWREIDDSRLVFLDSIIIRGNTKYRVIPDDDIRKLVTIYKSDGTKLIEFSTTSKKENLAEIILEYLIDLNSEVDLINEQIKIVESNAFWNYRQVLPYTLNILFTSNFTPQSRTANVIYFIHNIMVAGFLLTFIIGLFQNYLLVKDE</sequence>
<reference evidence="2" key="1">
    <citation type="submission" date="2021-01" db="EMBL/GenBank/DDBJ databases">
        <authorList>
            <person name="Zhong Y.L."/>
        </authorList>
    </citation>
    <scope>NUCLEOTIDE SEQUENCE</scope>
    <source>
        <strain evidence="2">KCTC 23302</strain>
    </source>
</reference>
<evidence type="ECO:0000313" key="2">
    <source>
        <dbReference type="EMBL" id="MBL0683591.1"/>
    </source>
</evidence>
<dbReference type="EMBL" id="JAERQJ010000003">
    <property type="protein sequence ID" value="MBL0683591.1"/>
    <property type="molecule type" value="Genomic_DNA"/>
</dbReference>
<feature type="transmembrane region" description="Helical" evidence="1">
    <location>
        <begin position="36"/>
        <end position="57"/>
    </location>
</feature>
<feature type="transmembrane region" description="Helical" evidence="1">
    <location>
        <begin position="234"/>
        <end position="255"/>
    </location>
</feature>
<keyword evidence="1" id="KW-0812">Transmembrane</keyword>
<comment type="caution">
    <text evidence="2">The sequence shown here is derived from an EMBL/GenBank/DDBJ whole genome shotgun (WGS) entry which is preliminary data.</text>
</comment>
<keyword evidence="1" id="KW-1133">Transmembrane helix</keyword>